<accession>A0A150FUX4</accession>
<dbReference type="Proteomes" id="UP000075714">
    <property type="component" value="Unassembled WGS sequence"/>
</dbReference>
<name>A0A150FUX4_GONPE</name>
<organism evidence="1 2">
    <name type="scientific">Gonium pectorale</name>
    <name type="common">Green alga</name>
    <dbReference type="NCBI Taxonomy" id="33097"/>
    <lineage>
        <taxon>Eukaryota</taxon>
        <taxon>Viridiplantae</taxon>
        <taxon>Chlorophyta</taxon>
        <taxon>core chlorophytes</taxon>
        <taxon>Chlorophyceae</taxon>
        <taxon>CS clade</taxon>
        <taxon>Chlamydomonadales</taxon>
        <taxon>Volvocaceae</taxon>
        <taxon>Gonium</taxon>
    </lineage>
</organism>
<dbReference type="EMBL" id="LSYV01002056">
    <property type="protein sequence ID" value="KXZ40830.1"/>
    <property type="molecule type" value="Genomic_DNA"/>
</dbReference>
<sequence length="153" mass="17197">MSNNQKRSKKPENLILKAKVHMRKWCEEVLPLLQLVTPLFVDEAWSPPECKEAILKLRAENKLTELEAAELMAMFTASVAEVIGYISKETQLPINMLAFPYFEASSTAYEQRCARGTASGHINALAKIKEHQQKMLNPLGSAREQTLADNPDV</sequence>
<reference evidence="2" key="1">
    <citation type="journal article" date="2016" name="Nat. Commun.">
        <title>The Gonium pectorale genome demonstrates co-option of cell cycle regulation during the evolution of multicellularity.</title>
        <authorList>
            <person name="Hanschen E.R."/>
            <person name="Marriage T.N."/>
            <person name="Ferris P.J."/>
            <person name="Hamaji T."/>
            <person name="Toyoda A."/>
            <person name="Fujiyama A."/>
            <person name="Neme R."/>
            <person name="Noguchi H."/>
            <person name="Minakuchi Y."/>
            <person name="Suzuki M."/>
            <person name="Kawai-Toyooka H."/>
            <person name="Smith D.R."/>
            <person name="Sparks H."/>
            <person name="Anderson J."/>
            <person name="Bakaric R."/>
            <person name="Luria V."/>
            <person name="Karger A."/>
            <person name="Kirschner M.W."/>
            <person name="Durand P.M."/>
            <person name="Michod R.E."/>
            <person name="Nozaki H."/>
            <person name="Olson B.J."/>
        </authorList>
    </citation>
    <scope>NUCLEOTIDE SEQUENCE [LARGE SCALE GENOMIC DNA]</scope>
    <source>
        <strain evidence="2">NIES-2863</strain>
    </source>
</reference>
<proteinExistence type="predicted"/>
<gene>
    <name evidence="1" type="ORF">GPECTOR_2067g1068</name>
</gene>
<evidence type="ECO:0000313" key="1">
    <source>
        <dbReference type="EMBL" id="KXZ40830.1"/>
    </source>
</evidence>
<evidence type="ECO:0000313" key="2">
    <source>
        <dbReference type="Proteomes" id="UP000075714"/>
    </source>
</evidence>
<dbReference type="AlphaFoldDB" id="A0A150FUX4"/>
<comment type="caution">
    <text evidence="1">The sequence shown here is derived from an EMBL/GenBank/DDBJ whole genome shotgun (WGS) entry which is preliminary data.</text>
</comment>
<protein>
    <submittedName>
        <fullName evidence="1">Uncharacterized protein</fullName>
    </submittedName>
</protein>
<keyword evidence="2" id="KW-1185">Reference proteome</keyword>